<feature type="domain" description="DUF4398" evidence="1">
    <location>
        <begin position="25"/>
        <end position="100"/>
    </location>
</feature>
<organism evidence="2 3">
    <name type="scientific">Pseudomonas quercus</name>
    <dbReference type="NCBI Taxonomy" id="2722792"/>
    <lineage>
        <taxon>Bacteria</taxon>
        <taxon>Pseudomonadati</taxon>
        <taxon>Pseudomonadota</taxon>
        <taxon>Gammaproteobacteria</taxon>
        <taxon>Pseudomonadales</taxon>
        <taxon>Pseudomonadaceae</taxon>
        <taxon>Pseudomonas</taxon>
    </lineage>
</organism>
<name>A0ABX0Y7X6_9PSED</name>
<protein>
    <submittedName>
        <fullName evidence="2">DUF4398 domain-containing protein</fullName>
    </submittedName>
</protein>
<dbReference type="InterPro" id="IPR025511">
    <property type="entry name" value="DUF4398"/>
</dbReference>
<dbReference type="EMBL" id="JAAVJI010000001">
    <property type="protein sequence ID" value="NJO99400.1"/>
    <property type="molecule type" value="Genomic_DNA"/>
</dbReference>
<comment type="caution">
    <text evidence="2">The sequence shown here is derived from an EMBL/GenBank/DDBJ whole genome shotgun (WGS) entry which is preliminary data.</text>
</comment>
<evidence type="ECO:0000313" key="2">
    <source>
        <dbReference type="EMBL" id="NJO99400.1"/>
    </source>
</evidence>
<evidence type="ECO:0000259" key="1">
    <source>
        <dbReference type="Pfam" id="PF14346"/>
    </source>
</evidence>
<dbReference type="Proteomes" id="UP000746535">
    <property type="component" value="Unassembled WGS sequence"/>
</dbReference>
<reference evidence="2 3" key="1">
    <citation type="submission" date="2020-03" db="EMBL/GenBank/DDBJ databases">
        <authorList>
            <person name="Wang L."/>
            <person name="He N."/>
            <person name="Li Y."/>
            <person name="Fang Y."/>
            <person name="Zhang F."/>
        </authorList>
    </citation>
    <scope>NUCLEOTIDE SEQUENCE [LARGE SCALE GENOMIC DNA]</scope>
    <source>
        <strain evidence="3">hsmgli-8</strain>
    </source>
</reference>
<proteinExistence type="predicted"/>
<dbReference type="Gene3D" id="1.20.1270.390">
    <property type="match status" value="1"/>
</dbReference>
<dbReference type="Pfam" id="PF14346">
    <property type="entry name" value="DUF4398"/>
    <property type="match status" value="1"/>
</dbReference>
<accession>A0ABX0Y7X6</accession>
<evidence type="ECO:0000313" key="3">
    <source>
        <dbReference type="Proteomes" id="UP000746535"/>
    </source>
</evidence>
<dbReference type="PROSITE" id="PS51257">
    <property type="entry name" value="PROKAR_LIPOPROTEIN"/>
    <property type="match status" value="1"/>
</dbReference>
<dbReference type="RefSeq" id="WP_168080526.1">
    <property type="nucleotide sequence ID" value="NZ_JAAVJI010000001.1"/>
</dbReference>
<gene>
    <name evidence="2" type="ORF">HBH25_00765</name>
</gene>
<keyword evidence="3" id="KW-1185">Reference proteome</keyword>
<sequence length="116" mass="12434">MNKRLIWAGAVLALAGCATDPVPDEQLRLTEQSIEQARAVGAAEDSEPLATALSKAAQARADMASGHNKVARMALEQAELDARLAEAHELTRKSAAQLAQVNLRIQRLRKQLGEAP</sequence>